<evidence type="ECO:0000259" key="1">
    <source>
        <dbReference type="Pfam" id="PF13649"/>
    </source>
</evidence>
<dbReference type="Pfam" id="PF13649">
    <property type="entry name" value="Methyltransf_25"/>
    <property type="match status" value="1"/>
</dbReference>
<dbReference type="Gene3D" id="3.40.50.150">
    <property type="entry name" value="Vaccinia Virus protein VP39"/>
    <property type="match status" value="1"/>
</dbReference>
<dbReference type="InterPro" id="IPR041698">
    <property type="entry name" value="Methyltransf_25"/>
</dbReference>
<accession>A0AB39TUK9</accession>
<keyword evidence="2" id="KW-0489">Methyltransferase</keyword>
<dbReference type="AlphaFoldDB" id="A0AB39TUK9"/>
<dbReference type="RefSeq" id="WP_369185195.1">
    <property type="nucleotide sequence ID" value="NZ_CP163445.1"/>
</dbReference>
<dbReference type="EMBL" id="CP163445">
    <property type="protein sequence ID" value="XDQ82968.1"/>
    <property type="molecule type" value="Genomic_DNA"/>
</dbReference>
<dbReference type="GO" id="GO:0032259">
    <property type="term" value="P:methylation"/>
    <property type="evidence" value="ECO:0007669"/>
    <property type="project" value="UniProtKB-KW"/>
</dbReference>
<dbReference type="CDD" id="cd02440">
    <property type="entry name" value="AdoMet_MTases"/>
    <property type="match status" value="1"/>
</dbReference>
<proteinExistence type="predicted"/>
<sequence length="251" mass="27219">MSVDAATQPSASYATRFAERYDAWFGHSAPTEDTVALLAGLAGPGPVLELGPGTGRVALPLAARGLEVHGVEGSREMAAELRRRPGGDRIRLTVGDFTEVPVDGPYTLIYLAGGTFFEIPSQEAQLRCFQAAARRLAPGGVIVFDALLPETVCAPQSAGGRVLPTADGSLVVRHRQIDRAAQRYESHYLVTSDGRLSHVHVRFRYAGWGELDLMARLAGLRLRRRYGGWAGEPFRDGCAYHVSVYERADRA</sequence>
<dbReference type="InterPro" id="IPR029063">
    <property type="entry name" value="SAM-dependent_MTases_sf"/>
</dbReference>
<organism evidence="2">
    <name type="scientific">Streptomyces sp. Y1</name>
    <dbReference type="NCBI Taxonomy" id="3238634"/>
    <lineage>
        <taxon>Bacteria</taxon>
        <taxon>Bacillati</taxon>
        <taxon>Actinomycetota</taxon>
        <taxon>Actinomycetes</taxon>
        <taxon>Kitasatosporales</taxon>
        <taxon>Streptomycetaceae</taxon>
        <taxon>Streptomyces</taxon>
    </lineage>
</organism>
<keyword evidence="2" id="KW-0808">Transferase</keyword>
<evidence type="ECO:0000313" key="2">
    <source>
        <dbReference type="EMBL" id="XDQ82968.1"/>
    </source>
</evidence>
<gene>
    <name evidence="2" type="ORF">AB2U05_32945</name>
</gene>
<reference evidence="2" key="1">
    <citation type="submission" date="2024-07" db="EMBL/GenBank/DDBJ databases">
        <authorList>
            <person name="Yu S.T."/>
        </authorList>
    </citation>
    <scope>NUCLEOTIDE SEQUENCE</scope>
    <source>
        <strain evidence="2">Y1</strain>
    </source>
</reference>
<dbReference type="SUPFAM" id="SSF53335">
    <property type="entry name" value="S-adenosyl-L-methionine-dependent methyltransferases"/>
    <property type="match status" value="1"/>
</dbReference>
<protein>
    <submittedName>
        <fullName evidence="2">Class I SAM-dependent methyltransferase</fullName>
    </submittedName>
</protein>
<name>A0AB39TUK9_9ACTN</name>
<feature type="domain" description="Methyltransferase" evidence="1">
    <location>
        <begin position="47"/>
        <end position="140"/>
    </location>
</feature>
<dbReference type="GO" id="GO:0008168">
    <property type="term" value="F:methyltransferase activity"/>
    <property type="evidence" value="ECO:0007669"/>
    <property type="project" value="UniProtKB-KW"/>
</dbReference>